<dbReference type="PRINTS" id="PR00040">
    <property type="entry name" value="HTHMERR"/>
</dbReference>
<dbReference type="SMART" id="SM00422">
    <property type="entry name" value="HTH_MERR"/>
    <property type="match status" value="1"/>
</dbReference>
<protein>
    <submittedName>
        <fullName evidence="3">MerR family transcriptional regulator</fullName>
    </submittedName>
</protein>
<dbReference type="InterPro" id="IPR047057">
    <property type="entry name" value="MerR_fam"/>
</dbReference>
<evidence type="ECO:0000259" key="2">
    <source>
        <dbReference type="PROSITE" id="PS50937"/>
    </source>
</evidence>
<dbReference type="Pfam" id="PF13411">
    <property type="entry name" value="MerR_1"/>
    <property type="match status" value="1"/>
</dbReference>
<dbReference type="PANTHER" id="PTHR30204">
    <property type="entry name" value="REDOX-CYCLING DRUG-SENSING TRANSCRIPTIONAL ACTIVATOR SOXR"/>
    <property type="match status" value="1"/>
</dbReference>
<dbReference type="PROSITE" id="PS50937">
    <property type="entry name" value="HTH_MERR_2"/>
    <property type="match status" value="1"/>
</dbReference>
<reference evidence="3 4" key="1">
    <citation type="submission" date="2019-09" db="EMBL/GenBank/DDBJ databases">
        <title>Genome sequencing of strain KACC 19306.</title>
        <authorList>
            <person name="Heo J."/>
            <person name="Kim S.-J."/>
            <person name="Kim J.-S."/>
            <person name="Hong S.-B."/>
            <person name="Kwon S.-W."/>
        </authorList>
    </citation>
    <scope>NUCLEOTIDE SEQUENCE [LARGE SCALE GENOMIC DNA]</scope>
    <source>
        <strain evidence="3 4">KACC 19306</strain>
    </source>
</reference>
<dbReference type="EMBL" id="CP043505">
    <property type="protein sequence ID" value="QEO14897.1"/>
    <property type="molecule type" value="Genomic_DNA"/>
</dbReference>
<name>A0A5C1YIM2_9MICO</name>
<feature type="domain" description="HTH merR-type" evidence="2">
    <location>
        <begin position="1"/>
        <end position="68"/>
    </location>
</feature>
<keyword evidence="1" id="KW-0238">DNA-binding</keyword>
<gene>
    <name evidence="3" type="ORF">FLP10_11095</name>
</gene>
<dbReference type="PROSITE" id="PS00552">
    <property type="entry name" value="HTH_MERR_1"/>
    <property type="match status" value="1"/>
</dbReference>
<dbReference type="SUPFAM" id="SSF46955">
    <property type="entry name" value="Putative DNA-binding domain"/>
    <property type="match status" value="1"/>
</dbReference>
<dbReference type="GO" id="GO:0003677">
    <property type="term" value="F:DNA binding"/>
    <property type="evidence" value="ECO:0007669"/>
    <property type="project" value="UniProtKB-KW"/>
</dbReference>
<keyword evidence="4" id="KW-1185">Reference proteome</keyword>
<dbReference type="AlphaFoldDB" id="A0A5C1YIM2"/>
<dbReference type="Proteomes" id="UP000324678">
    <property type="component" value="Chromosome"/>
</dbReference>
<dbReference type="OrthoDB" id="9802039at2"/>
<dbReference type="GO" id="GO:0003700">
    <property type="term" value="F:DNA-binding transcription factor activity"/>
    <property type="evidence" value="ECO:0007669"/>
    <property type="project" value="InterPro"/>
</dbReference>
<dbReference type="Gene3D" id="1.10.1660.10">
    <property type="match status" value="1"/>
</dbReference>
<accession>A0A5C1YIM2</accession>
<evidence type="ECO:0000256" key="1">
    <source>
        <dbReference type="ARBA" id="ARBA00023125"/>
    </source>
</evidence>
<evidence type="ECO:0000313" key="4">
    <source>
        <dbReference type="Proteomes" id="UP000324678"/>
    </source>
</evidence>
<dbReference type="RefSeq" id="WP_149160916.1">
    <property type="nucleotide sequence ID" value="NZ_CP043505.1"/>
</dbReference>
<dbReference type="KEGG" id="ail:FLP10_11095"/>
<dbReference type="InterPro" id="IPR000551">
    <property type="entry name" value="MerR-type_HTH_dom"/>
</dbReference>
<dbReference type="InterPro" id="IPR009061">
    <property type="entry name" value="DNA-bd_dom_put_sf"/>
</dbReference>
<proteinExistence type="predicted"/>
<sequence length="144" mass="15916">MKIGEVAERAGVSPRLVRYYEQQDLLAPERQPNGYRAYDEADVDRVRRIAGLVQSGLPTRLVKEVLVLEGVASDSRPTCARGVAEMLAAELAGIEERLACLTRSRDTIRDFLARTEHAALLDDAARVTSDENRTSRAIPLTRPA</sequence>
<organism evidence="3 4">
    <name type="scientific">Agromyces intestinalis</name>
    <dbReference type="NCBI Taxonomy" id="2592652"/>
    <lineage>
        <taxon>Bacteria</taxon>
        <taxon>Bacillati</taxon>
        <taxon>Actinomycetota</taxon>
        <taxon>Actinomycetes</taxon>
        <taxon>Micrococcales</taxon>
        <taxon>Microbacteriaceae</taxon>
        <taxon>Agromyces</taxon>
    </lineage>
</organism>
<evidence type="ECO:0000313" key="3">
    <source>
        <dbReference type="EMBL" id="QEO14897.1"/>
    </source>
</evidence>
<dbReference type="PANTHER" id="PTHR30204:SF97">
    <property type="entry name" value="MERR FAMILY REGULATORY PROTEIN"/>
    <property type="match status" value="1"/>
</dbReference>